<evidence type="ECO:0000256" key="1">
    <source>
        <dbReference type="SAM" id="MobiDB-lite"/>
    </source>
</evidence>
<dbReference type="EMBL" id="SMKE01001054">
    <property type="protein sequence ID" value="TDB81357.1"/>
    <property type="molecule type" value="Genomic_DNA"/>
</dbReference>
<dbReference type="Proteomes" id="UP000295626">
    <property type="component" value="Unassembled WGS sequence"/>
</dbReference>
<organism evidence="2 3">
    <name type="scientific">Micromonospora fluostatini</name>
    <dbReference type="NCBI Taxonomy" id="1629071"/>
    <lineage>
        <taxon>Bacteria</taxon>
        <taxon>Bacillati</taxon>
        <taxon>Actinomycetota</taxon>
        <taxon>Actinomycetes</taxon>
        <taxon>Micromonosporales</taxon>
        <taxon>Micromonosporaceae</taxon>
        <taxon>Micromonospora</taxon>
    </lineage>
</organism>
<keyword evidence="3" id="KW-1185">Reference proteome</keyword>
<evidence type="ECO:0000313" key="2">
    <source>
        <dbReference type="EMBL" id="TDB81357.1"/>
    </source>
</evidence>
<proteinExistence type="predicted"/>
<name>A0ABY2DC21_9ACTN</name>
<evidence type="ECO:0000313" key="3">
    <source>
        <dbReference type="Proteomes" id="UP000295626"/>
    </source>
</evidence>
<gene>
    <name evidence="2" type="ORF">E1091_18995</name>
</gene>
<accession>A0ABY2DC21</accession>
<comment type="caution">
    <text evidence="2">The sequence shown here is derived from an EMBL/GenBank/DDBJ whole genome shotgun (WGS) entry which is preliminary data.</text>
</comment>
<feature type="region of interest" description="Disordered" evidence="1">
    <location>
        <begin position="172"/>
        <end position="193"/>
    </location>
</feature>
<sequence length="229" mass="23097">MTLRGRLTAAFLAVVLGPVLLGAFLVGSAVVAVDRSRSAERLAVAAAAVRTSVDALCQQLRAAADAVALTAETARPGAADQVVSRGLAAAVQVTDATGRVTYTTPGAPTTPWWDCTAAPTGGGPVRALSARVDLRDPAGVALGTVAAAWQVDAALVARLAAVTGAAVDLLDDPAGPADATAVTDRPRPATAPDRVTEVDGRYLRRVGPAPGQPLPLLLSVPSDRPTGLY</sequence>
<reference evidence="2 3" key="1">
    <citation type="submission" date="2019-02" db="EMBL/GenBank/DDBJ databases">
        <title>Draft genome sequences of novel Actinobacteria.</title>
        <authorList>
            <person name="Sahin N."/>
            <person name="Ay H."/>
            <person name="Saygin H."/>
        </authorList>
    </citation>
    <scope>NUCLEOTIDE SEQUENCE [LARGE SCALE GENOMIC DNA]</scope>
    <source>
        <strain evidence="2 3">JCM 30529</strain>
    </source>
</reference>
<feature type="compositionally biased region" description="Low complexity" evidence="1">
    <location>
        <begin position="172"/>
        <end position="183"/>
    </location>
</feature>
<protein>
    <submittedName>
        <fullName evidence="2">Diguanylate cyclase</fullName>
    </submittedName>
</protein>
<feature type="non-terminal residue" evidence="2">
    <location>
        <position position="229"/>
    </location>
</feature>